<evidence type="ECO:0000259" key="1">
    <source>
        <dbReference type="Pfam" id="PF18226"/>
    </source>
</evidence>
<name>A0A2T0IBK3_PSEFL</name>
<dbReference type="Pfam" id="PF18226">
    <property type="entry name" value="QslA"/>
    <property type="match status" value="1"/>
</dbReference>
<comment type="caution">
    <text evidence="2">The sequence shown here is derived from an EMBL/GenBank/DDBJ whole genome shotgun (WGS) entry which is preliminary data.</text>
</comment>
<organism evidence="2 3">
    <name type="scientific">Pseudomonas fluorescens</name>
    <dbReference type="NCBI Taxonomy" id="294"/>
    <lineage>
        <taxon>Bacteria</taxon>
        <taxon>Pseudomonadati</taxon>
        <taxon>Pseudomonadota</taxon>
        <taxon>Gammaproteobacteria</taxon>
        <taxon>Pseudomonadales</taxon>
        <taxon>Pseudomonadaceae</taxon>
        <taxon>Pseudomonas</taxon>
    </lineage>
</organism>
<evidence type="ECO:0000313" key="3">
    <source>
        <dbReference type="Proteomes" id="UP000239731"/>
    </source>
</evidence>
<sequence>MFDLSLLIGLPKPNTIDTASLTPEDAAVKLRQAATLRLNGAQSILLHFPQDVELAVELLDDAAVLFDKAFRYLTGIPAQRVHQQLGEYVSVPSAEGSPAIQTPWGDEFAPTIKDGVRCAETWLKGSSLPLWWALAQNRKRHRPGDFQEAFEAGFLLRLQQTLLNLREATTSRPASFDA</sequence>
<proteinExistence type="predicted"/>
<accession>A0A2T0IBK3</accession>
<evidence type="ECO:0000313" key="2">
    <source>
        <dbReference type="EMBL" id="PRW92714.1"/>
    </source>
</evidence>
<protein>
    <recommendedName>
        <fullName evidence="1">LasR-specific antiactivator QslA domain-containing protein</fullName>
    </recommendedName>
</protein>
<dbReference type="Proteomes" id="UP000239731">
    <property type="component" value="Unassembled WGS sequence"/>
</dbReference>
<dbReference type="EMBL" id="PVUH01000007">
    <property type="protein sequence ID" value="PRW92714.1"/>
    <property type="molecule type" value="Genomic_DNA"/>
</dbReference>
<reference evidence="2 3" key="1">
    <citation type="submission" date="2018-03" db="EMBL/GenBank/DDBJ databases">
        <title>Blue discolouration in mozzarella cheese caused by Pseudomonas fluorescens.</title>
        <authorList>
            <person name="Chiesa F."/>
            <person name="Dalmasso A."/>
            <person name="Lomonaco S."/>
        </authorList>
    </citation>
    <scope>NUCLEOTIDE SEQUENCE [LARGE SCALE GENOMIC DNA]</scope>
    <source>
        <strain evidence="2 3">11293</strain>
    </source>
</reference>
<dbReference type="InterPro" id="IPR040654">
    <property type="entry name" value="QslA"/>
</dbReference>
<gene>
    <name evidence="2" type="ORF">C7A10_12510</name>
</gene>
<feature type="domain" description="LasR-specific antiactivator QslA" evidence="1">
    <location>
        <begin position="94"/>
        <end position="162"/>
    </location>
</feature>
<dbReference type="RefSeq" id="WP_034115120.1">
    <property type="nucleotide sequence ID" value="NZ_PVUH01000007.1"/>
</dbReference>
<dbReference type="AlphaFoldDB" id="A0A2T0IBK3"/>